<evidence type="ECO:0000313" key="2">
    <source>
        <dbReference type="Proteomes" id="UP000245870"/>
    </source>
</evidence>
<keyword evidence="2" id="KW-1185">Reference proteome</keyword>
<reference evidence="1 2" key="1">
    <citation type="submission" date="2018-05" db="EMBL/GenBank/DDBJ databases">
        <title>Genomic Encyclopedia of Type Strains, Phase IV (KMG-IV): sequencing the most valuable type-strain genomes for metagenomic binning, comparative biology and taxonomic classification.</title>
        <authorList>
            <person name="Goeker M."/>
        </authorList>
    </citation>
    <scope>NUCLEOTIDE SEQUENCE [LARGE SCALE GENOMIC DNA]</scope>
    <source>
        <strain evidence="1 2">DSM 100333</strain>
    </source>
</reference>
<sequence>MQDHSHHVQELHEVGFFLILGRSVSLHSCAWCSVRSSLHTSGAHLTAALQGANRCGGNAAPYTPFYPPALISKTHS</sequence>
<accession>A0A2U0TIF4</accession>
<gene>
    <name evidence="1" type="ORF">C7379_1462</name>
</gene>
<proteinExistence type="predicted"/>
<name>A0A2U0TIF4_9BACT</name>
<dbReference type="Proteomes" id="UP000245870">
    <property type="component" value="Unassembled WGS sequence"/>
</dbReference>
<protein>
    <submittedName>
        <fullName evidence="1">Uncharacterized protein</fullName>
    </submittedName>
</protein>
<organism evidence="1 2">
    <name type="scientific">Hallella colorans</name>
    <dbReference type="NCBI Taxonomy" id="1703337"/>
    <lineage>
        <taxon>Bacteria</taxon>
        <taxon>Pseudomonadati</taxon>
        <taxon>Bacteroidota</taxon>
        <taxon>Bacteroidia</taxon>
        <taxon>Bacteroidales</taxon>
        <taxon>Prevotellaceae</taxon>
        <taxon>Hallella</taxon>
    </lineage>
</organism>
<evidence type="ECO:0000313" key="1">
    <source>
        <dbReference type="EMBL" id="PVX43380.1"/>
    </source>
</evidence>
<dbReference type="AlphaFoldDB" id="A0A2U0TIF4"/>
<comment type="caution">
    <text evidence="1">The sequence shown here is derived from an EMBL/GenBank/DDBJ whole genome shotgun (WGS) entry which is preliminary data.</text>
</comment>
<dbReference type="EMBL" id="QENY01000046">
    <property type="protein sequence ID" value="PVX43380.1"/>
    <property type="molecule type" value="Genomic_DNA"/>
</dbReference>